<evidence type="ECO:0000313" key="4">
    <source>
        <dbReference type="Proteomes" id="UP000758603"/>
    </source>
</evidence>
<dbReference type="PRINTS" id="PR00081">
    <property type="entry name" value="GDHRDH"/>
</dbReference>
<accession>A0A9P8UE86</accession>
<dbReference type="AlphaFoldDB" id="A0A9P8UE86"/>
<proteinExistence type="inferred from homology"/>
<dbReference type="GeneID" id="70133895"/>
<evidence type="ECO:0000256" key="1">
    <source>
        <dbReference type="ARBA" id="ARBA00006484"/>
    </source>
</evidence>
<evidence type="ECO:0000256" key="2">
    <source>
        <dbReference type="ARBA" id="ARBA00023002"/>
    </source>
</evidence>
<dbReference type="InterPro" id="IPR002347">
    <property type="entry name" value="SDR_fam"/>
</dbReference>
<gene>
    <name evidence="3" type="ORF">BKA67DRAFT_593978</name>
</gene>
<reference evidence="3" key="1">
    <citation type="journal article" date="2021" name="Nat. Commun.">
        <title>Genetic determinants of endophytism in the Arabidopsis root mycobiome.</title>
        <authorList>
            <person name="Mesny F."/>
            <person name="Miyauchi S."/>
            <person name="Thiergart T."/>
            <person name="Pickel B."/>
            <person name="Atanasova L."/>
            <person name="Karlsson M."/>
            <person name="Huettel B."/>
            <person name="Barry K.W."/>
            <person name="Haridas S."/>
            <person name="Chen C."/>
            <person name="Bauer D."/>
            <person name="Andreopoulos W."/>
            <person name="Pangilinan J."/>
            <person name="LaButti K."/>
            <person name="Riley R."/>
            <person name="Lipzen A."/>
            <person name="Clum A."/>
            <person name="Drula E."/>
            <person name="Henrissat B."/>
            <person name="Kohler A."/>
            <person name="Grigoriev I.V."/>
            <person name="Martin F.M."/>
            <person name="Hacquard S."/>
        </authorList>
    </citation>
    <scope>NUCLEOTIDE SEQUENCE</scope>
    <source>
        <strain evidence="3">MPI-SDFR-AT-0073</strain>
    </source>
</reference>
<name>A0A9P8UE86_9PEZI</name>
<dbReference type="PANTHER" id="PTHR43669:SF11">
    <property type="entry name" value="SHORT-CHAIN DEHYDROGENASE_OXIDOREDUCTASE"/>
    <property type="match status" value="1"/>
</dbReference>
<dbReference type="RefSeq" id="XP_045954823.1">
    <property type="nucleotide sequence ID" value="XM_046105004.1"/>
</dbReference>
<dbReference type="InterPro" id="IPR036291">
    <property type="entry name" value="NAD(P)-bd_dom_sf"/>
</dbReference>
<dbReference type="Proteomes" id="UP000758603">
    <property type="component" value="Unassembled WGS sequence"/>
</dbReference>
<dbReference type="PANTHER" id="PTHR43669">
    <property type="entry name" value="5-KETO-D-GLUCONATE 5-REDUCTASE"/>
    <property type="match status" value="1"/>
</dbReference>
<comment type="caution">
    <text evidence="3">The sequence shown here is derived from an EMBL/GenBank/DDBJ whole genome shotgun (WGS) entry which is preliminary data.</text>
</comment>
<keyword evidence="2" id="KW-0560">Oxidoreductase</keyword>
<dbReference type="GO" id="GO:0016491">
    <property type="term" value="F:oxidoreductase activity"/>
    <property type="evidence" value="ECO:0007669"/>
    <property type="project" value="UniProtKB-KW"/>
</dbReference>
<organism evidence="3 4">
    <name type="scientific">Truncatella angustata</name>
    <dbReference type="NCBI Taxonomy" id="152316"/>
    <lineage>
        <taxon>Eukaryota</taxon>
        <taxon>Fungi</taxon>
        <taxon>Dikarya</taxon>
        <taxon>Ascomycota</taxon>
        <taxon>Pezizomycotina</taxon>
        <taxon>Sordariomycetes</taxon>
        <taxon>Xylariomycetidae</taxon>
        <taxon>Amphisphaeriales</taxon>
        <taxon>Sporocadaceae</taxon>
        <taxon>Truncatella</taxon>
    </lineage>
</organism>
<dbReference type="EMBL" id="JAGPXC010000007">
    <property type="protein sequence ID" value="KAH6648316.1"/>
    <property type="molecule type" value="Genomic_DNA"/>
</dbReference>
<evidence type="ECO:0000313" key="3">
    <source>
        <dbReference type="EMBL" id="KAH6648316.1"/>
    </source>
</evidence>
<dbReference type="OrthoDB" id="37659at2759"/>
<dbReference type="Pfam" id="PF00106">
    <property type="entry name" value="adh_short"/>
    <property type="match status" value="1"/>
</dbReference>
<sequence>MFLIGFKRFGVRSITVHNFEGDNTIKTVLIVGCTSGISLALAERIIENVIFVIGVGRRKDQLNEFVSRHGADKVAASQSDIIKLSVLIVTSITQAYPGIDCVFLNSDVQRNLDFTRPDIIDISLVENELTTNYTSYIAMIAAFLPHLYAQAPKPVALVTVTSGLVLIPIPRPANHCATKGALHSIMWTLRAQLSHDEKSKHIKIVELIPSAVQTGLHELQADVLAKGEEKLGMPLPAFIDGEWAGLQRGDEEIPSGPVQSVEPMNTF</sequence>
<dbReference type="SUPFAM" id="SSF51735">
    <property type="entry name" value="NAD(P)-binding Rossmann-fold domains"/>
    <property type="match status" value="1"/>
</dbReference>
<keyword evidence="4" id="KW-1185">Reference proteome</keyword>
<protein>
    <submittedName>
        <fullName evidence="3">Uncharacterized protein</fullName>
    </submittedName>
</protein>
<comment type="similarity">
    <text evidence="1">Belongs to the short-chain dehydrogenases/reductases (SDR) family.</text>
</comment>
<dbReference type="Gene3D" id="3.40.50.720">
    <property type="entry name" value="NAD(P)-binding Rossmann-like Domain"/>
    <property type="match status" value="1"/>
</dbReference>